<dbReference type="STRING" id="1082479.SAMN05216241_1256"/>
<reference evidence="2 3" key="1">
    <citation type="submission" date="2016-10" db="EMBL/GenBank/DDBJ databases">
        <authorList>
            <person name="de Groot N.N."/>
        </authorList>
    </citation>
    <scope>NUCLEOTIDE SEQUENCE [LARGE SCALE GENOMIC DNA]</scope>
    <source>
        <strain evidence="2 3">DSM 25584</strain>
    </source>
</reference>
<dbReference type="GO" id="GO:0044877">
    <property type="term" value="F:protein-containing complex binding"/>
    <property type="evidence" value="ECO:0007669"/>
    <property type="project" value="TreeGrafter"/>
</dbReference>
<gene>
    <name evidence="2" type="ORF">SAMN05216241_1256</name>
</gene>
<dbReference type="Proteomes" id="UP000199415">
    <property type="component" value="Unassembled WGS sequence"/>
</dbReference>
<dbReference type="InterPro" id="IPR051207">
    <property type="entry name" value="ComplexI_NDUFA9_subunit"/>
</dbReference>
<dbReference type="SUPFAM" id="SSF51735">
    <property type="entry name" value="NAD(P)-binding Rossmann-fold domains"/>
    <property type="match status" value="1"/>
</dbReference>
<accession>A0A1G7VA03</accession>
<evidence type="ECO:0000313" key="3">
    <source>
        <dbReference type="Proteomes" id="UP000199415"/>
    </source>
</evidence>
<dbReference type="Pfam" id="PF13460">
    <property type="entry name" value="NAD_binding_10"/>
    <property type="match status" value="1"/>
</dbReference>
<dbReference type="PANTHER" id="PTHR12126:SF11">
    <property type="entry name" value="NADH DEHYDROGENASE [UBIQUINONE] 1 ALPHA SUBCOMPLEX SUBUNIT 9, MITOCHONDRIAL"/>
    <property type="match status" value="1"/>
</dbReference>
<name>A0A1G7VA03_9PROT</name>
<dbReference type="AlphaFoldDB" id="A0A1G7VA03"/>
<keyword evidence="3" id="KW-1185">Reference proteome</keyword>
<proteinExistence type="predicted"/>
<feature type="domain" description="NAD(P)-binding" evidence="1">
    <location>
        <begin position="10"/>
        <end position="130"/>
    </location>
</feature>
<evidence type="ECO:0000313" key="2">
    <source>
        <dbReference type="EMBL" id="SDG56705.1"/>
    </source>
</evidence>
<protein>
    <submittedName>
        <fullName evidence="2">NADH dehydrogenase</fullName>
    </submittedName>
</protein>
<evidence type="ECO:0000259" key="1">
    <source>
        <dbReference type="Pfam" id="PF13460"/>
    </source>
</evidence>
<dbReference type="InterPro" id="IPR036291">
    <property type="entry name" value="NAD(P)-bd_dom_sf"/>
</dbReference>
<organism evidence="2 3">
    <name type="scientific">Limimonas halophila</name>
    <dbReference type="NCBI Taxonomy" id="1082479"/>
    <lineage>
        <taxon>Bacteria</taxon>
        <taxon>Pseudomonadati</taxon>
        <taxon>Pseudomonadota</taxon>
        <taxon>Alphaproteobacteria</taxon>
        <taxon>Rhodospirillales</taxon>
        <taxon>Rhodovibrionaceae</taxon>
        <taxon>Limimonas</taxon>
    </lineage>
</organism>
<sequence>MSLQRVTLLGGTGFVGRALAARLAAEGVAVRVVARNAHTATDLPEGVGALAADVRDARAVRRALADANAVVYLPGCVTGRSESPFRELHVNAPRACAEQAATEGVTRFVYVSALGVRRDAPSHADRTKAEGERAVAAVFPDATVVRAGLTLGAGDHFATPLADAMRRYPLLPVLGPGTRIQPLHRDDLVAALTAAMRRDDTNGRTYEAGGPTTLSMHALVKAVRRAAGAHCWLPPLPQGLAMAAGALAELAPTPRFCRDQVRLMRTDKVVRGDLPTLDRLGITPRDPVADLDAFLAV</sequence>
<dbReference type="PANTHER" id="PTHR12126">
    <property type="entry name" value="NADH-UBIQUINONE OXIDOREDUCTASE 39 KDA SUBUNIT-RELATED"/>
    <property type="match status" value="1"/>
</dbReference>
<dbReference type="RefSeq" id="WP_090022665.1">
    <property type="nucleotide sequence ID" value="NZ_FNCE01000025.1"/>
</dbReference>
<dbReference type="InterPro" id="IPR016040">
    <property type="entry name" value="NAD(P)-bd_dom"/>
</dbReference>
<dbReference type="OrthoDB" id="9776313at2"/>
<dbReference type="Gene3D" id="3.40.50.720">
    <property type="entry name" value="NAD(P)-binding Rossmann-like Domain"/>
    <property type="match status" value="1"/>
</dbReference>
<dbReference type="EMBL" id="FNCE01000025">
    <property type="protein sequence ID" value="SDG56705.1"/>
    <property type="molecule type" value="Genomic_DNA"/>
</dbReference>